<dbReference type="InterPro" id="IPR013520">
    <property type="entry name" value="Ribonucl_H"/>
</dbReference>
<accession>A0A1E8F0W9</accession>
<dbReference type="Gene3D" id="3.30.420.10">
    <property type="entry name" value="Ribonuclease H-like superfamily/Ribonuclease H"/>
    <property type="match status" value="1"/>
</dbReference>
<dbReference type="CDD" id="cd06127">
    <property type="entry name" value="DEDDh"/>
    <property type="match status" value="1"/>
</dbReference>
<dbReference type="SMART" id="SM00479">
    <property type="entry name" value="EXOIII"/>
    <property type="match status" value="1"/>
</dbReference>
<proteinExistence type="predicted"/>
<dbReference type="STRING" id="1121290.CLAOCE_05040"/>
<dbReference type="SUPFAM" id="SSF53098">
    <property type="entry name" value="Ribonuclease H-like"/>
    <property type="match status" value="1"/>
</dbReference>
<reference evidence="2 3" key="1">
    <citation type="submission" date="2016-06" db="EMBL/GenBank/DDBJ databases">
        <title>Genome sequence of Clostridium acetireducens DSM 10703.</title>
        <authorList>
            <person name="Poehlein A."/>
            <person name="Fluechter S."/>
            <person name="Duerre P."/>
            <person name="Daniel R."/>
        </authorList>
    </citation>
    <scope>NUCLEOTIDE SEQUENCE [LARGE SCALE GENOMIC DNA]</scope>
    <source>
        <strain evidence="2 3">DSM 10703</strain>
    </source>
</reference>
<dbReference type="Pfam" id="PF00929">
    <property type="entry name" value="RNase_T"/>
    <property type="match status" value="1"/>
</dbReference>
<gene>
    <name evidence="2" type="ORF">CLOACE_05040</name>
</gene>
<dbReference type="EMBL" id="LZFO01000005">
    <property type="protein sequence ID" value="OFI07099.1"/>
    <property type="molecule type" value="Genomic_DNA"/>
</dbReference>
<dbReference type="InterPro" id="IPR036397">
    <property type="entry name" value="RNaseH_sf"/>
</dbReference>
<dbReference type="PANTHER" id="PTHR30231">
    <property type="entry name" value="DNA POLYMERASE III SUBUNIT EPSILON"/>
    <property type="match status" value="1"/>
</dbReference>
<feature type="domain" description="Exonuclease" evidence="1">
    <location>
        <begin position="2"/>
        <end position="195"/>
    </location>
</feature>
<dbReference type="Proteomes" id="UP000175744">
    <property type="component" value="Unassembled WGS sequence"/>
</dbReference>
<dbReference type="RefSeq" id="WP_070109470.1">
    <property type="nucleotide sequence ID" value="NZ_LZFO01000005.1"/>
</dbReference>
<dbReference type="InterPro" id="IPR012337">
    <property type="entry name" value="RNaseH-like_sf"/>
</dbReference>
<dbReference type="AlphaFoldDB" id="A0A1E8F0W9"/>
<dbReference type="PANTHER" id="PTHR30231:SF41">
    <property type="entry name" value="DNA POLYMERASE III SUBUNIT EPSILON"/>
    <property type="match status" value="1"/>
</dbReference>
<dbReference type="GO" id="GO:0008408">
    <property type="term" value="F:3'-5' exonuclease activity"/>
    <property type="evidence" value="ECO:0007669"/>
    <property type="project" value="TreeGrafter"/>
</dbReference>
<comment type="caution">
    <text evidence="2">The sequence shown here is derived from an EMBL/GenBank/DDBJ whole genome shotgun (WGS) entry which is preliminary data.</text>
</comment>
<evidence type="ECO:0000259" key="1">
    <source>
        <dbReference type="SMART" id="SM00479"/>
    </source>
</evidence>
<evidence type="ECO:0000313" key="2">
    <source>
        <dbReference type="EMBL" id="OFI07099.1"/>
    </source>
</evidence>
<protein>
    <recommendedName>
        <fullName evidence="1">Exonuclease domain-containing protein</fullName>
    </recommendedName>
</protein>
<sequence>MKKIFIDTETTGLNPGNIIQLTYCICDINKEGKEKVSLAKNFFFNVDYINPAAEAVHGFSKEKLKFLSQGMKFKDVAQEVCNDFKNGIFIAHNVNFDKKFVVSEFSNFPDLDWMPKEFFCTMEYFKPILQLKNAKGRLKKPRLEETVEFLNINKSTILQGAKRLFNCSYVDFHDARYDVAALVSCYYRAKKMGYI</sequence>
<keyword evidence="3" id="KW-1185">Reference proteome</keyword>
<dbReference type="OrthoDB" id="9776650at2"/>
<evidence type="ECO:0000313" key="3">
    <source>
        <dbReference type="Proteomes" id="UP000175744"/>
    </source>
</evidence>
<dbReference type="GO" id="GO:0005829">
    <property type="term" value="C:cytosol"/>
    <property type="evidence" value="ECO:0007669"/>
    <property type="project" value="TreeGrafter"/>
</dbReference>
<name>A0A1E8F0W9_9CLOT</name>
<organism evidence="2 3">
    <name type="scientific">Clostridium acetireducens DSM 10703</name>
    <dbReference type="NCBI Taxonomy" id="1121290"/>
    <lineage>
        <taxon>Bacteria</taxon>
        <taxon>Bacillati</taxon>
        <taxon>Bacillota</taxon>
        <taxon>Clostridia</taxon>
        <taxon>Eubacteriales</taxon>
        <taxon>Clostridiaceae</taxon>
        <taxon>Clostridium</taxon>
    </lineage>
</organism>
<dbReference type="PATRIC" id="fig|1121290.3.peg.511"/>
<dbReference type="GO" id="GO:0003676">
    <property type="term" value="F:nucleic acid binding"/>
    <property type="evidence" value="ECO:0007669"/>
    <property type="project" value="InterPro"/>
</dbReference>
<dbReference type="GO" id="GO:0045004">
    <property type="term" value="P:DNA replication proofreading"/>
    <property type="evidence" value="ECO:0007669"/>
    <property type="project" value="TreeGrafter"/>
</dbReference>